<dbReference type="AlphaFoldDB" id="A0A7V2WLQ8"/>
<reference evidence="2" key="1">
    <citation type="journal article" date="2020" name="mSystems">
        <title>Genome- and Community-Level Interaction Insights into Carbon Utilization and Element Cycling Functions of Hydrothermarchaeota in Hydrothermal Sediment.</title>
        <authorList>
            <person name="Zhou Z."/>
            <person name="Liu Y."/>
            <person name="Xu W."/>
            <person name="Pan J."/>
            <person name="Luo Z.H."/>
            <person name="Li M."/>
        </authorList>
    </citation>
    <scope>NUCLEOTIDE SEQUENCE [LARGE SCALE GENOMIC DNA]</scope>
    <source>
        <strain evidence="2">HyVt-513</strain>
    </source>
</reference>
<dbReference type="Proteomes" id="UP000885722">
    <property type="component" value="Unassembled WGS sequence"/>
</dbReference>
<feature type="domain" description="PAS" evidence="1">
    <location>
        <begin position="36"/>
        <end position="88"/>
    </location>
</feature>
<dbReference type="InterPro" id="IPR035965">
    <property type="entry name" value="PAS-like_dom_sf"/>
</dbReference>
<dbReference type="EMBL" id="DRNO01000203">
    <property type="protein sequence ID" value="HFC03823.1"/>
    <property type="molecule type" value="Genomic_DNA"/>
</dbReference>
<accession>A0A7V2WLQ8</accession>
<dbReference type="InterPro" id="IPR000014">
    <property type="entry name" value="PAS"/>
</dbReference>
<protein>
    <submittedName>
        <fullName evidence="2">PAS domain S-box protein</fullName>
    </submittedName>
</protein>
<organism evidence="2">
    <name type="scientific">Nitratifractor salsuginis</name>
    <dbReference type="NCBI Taxonomy" id="269261"/>
    <lineage>
        <taxon>Bacteria</taxon>
        <taxon>Pseudomonadati</taxon>
        <taxon>Campylobacterota</taxon>
        <taxon>Epsilonproteobacteria</taxon>
        <taxon>Campylobacterales</taxon>
        <taxon>Sulfurovaceae</taxon>
        <taxon>Nitratifractor</taxon>
    </lineage>
</organism>
<gene>
    <name evidence="2" type="ORF">ENJ74_03010</name>
</gene>
<evidence type="ECO:0000259" key="1">
    <source>
        <dbReference type="PROSITE" id="PS50112"/>
    </source>
</evidence>
<dbReference type="CDD" id="cd00130">
    <property type="entry name" value="PAS"/>
    <property type="match status" value="1"/>
</dbReference>
<dbReference type="Pfam" id="PF13426">
    <property type="entry name" value="PAS_9"/>
    <property type="match status" value="1"/>
</dbReference>
<name>A0A7V2WLQ8_9BACT</name>
<dbReference type="PROSITE" id="PS50112">
    <property type="entry name" value="PAS"/>
    <property type="match status" value="1"/>
</dbReference>
<comment type="caution">
    <text evidence="2">The sequence shown here is derived from an EMBL/GenBank/DDBJ whole genome shotgun (WGS) entry which is preliminary data.</text>
</comment>
<evidence type="ECO:0000313" key="2">
    <source>
        <dbReference type="EMBL" id="HFC03823.1"/>
    </source>
</evidence>
<dbReference type="Gene3D" id="3.30.450.20">
    <property type="entry name" value="PAS domain"/>
    <property type="match status" value="1"/>
</dbReference>
<dbReference type="NCBIfam" id="TIGR00229">
    <property type="entry name" value="sensory_box"/>
    <property type="match status" value="1"/>
</dbReference>
<dbReference type="SUPFAM" id="SSF55785">
    <property type="entry name" value="PYP-like sensor domain (PAS domain)"/>
    <property type="match status" value="1"/>
</dbReference>
<proteinExistence type="predicted"/>
<sequence length="151" mass="17691">MQHLGCEREEMMGPTDLGERDELYRFTEGMIHCDTDLEGKVIYVNHRLCRNSGYEKSELLGKKCEKILLSTTPREIRDRIRDRVLEGRIWEGLLRYQRRDGRLFWAYTQVSPLTEGEETVGLAYIGRPAAPDEIVEKELEFKAKSIQEKVR</sequence>
<feature type="non-terminal residue" evidence="2">
    <location>
        <position position="151"/>
    </location>
</feature>